<dbReference type="SUPFAM" id="SSF48498">
    <property type="entry name" value="Tetracyclin repressor-like, C-terminal domain"/>
    <property type="match status" value="1"/>
</dbReference>
<dbReference type="InterPro" id="IPR009057">
    <property type="entry name" value="Homeodomain-like_sf"/>
</dbReference>
<evidence type="ECO:0000256" key="4">
    <source>
        <dbReference type="PROSITE-ProRule" id="PRU00335"/>
    </source>
</evidence>
<protein>
    <submittedName>
        <fullName evidence="6">N-acetylglucosamine kinase</fullName>
        <ecNumber evidence="6">2.7.1.59</ecNumber>
    </submittedName>
</protein>
<sequence length="185" mass="20559">MDTALDKALEIFWHRGYAAAPIQEICVAMDLNPGSVYAAFGNKHGLFVKVVQRYLDQMNRPGVDLMDAEPDGLRGIRAYFEFIVEGIVNGNRRWGCLGTNAFLELKENDAEVGRLMSDHLGRLEQAFCRALDRTGIEDAAGNAKYLLCLSQGLNVIAKTDPDRSTLRNIVEMALLPFARQEPLVS</sequence>
<evidence type="ECO:0000259" key="5">
    <source>
        <dbReference type="PROSITE" id="PS50977"/>
    </source>
</evidence>
<dbReference type="PANTHER" id="PTHR47506:SF1">
    <property type="entry name" value="HTH-TYPE TRANSCRIPTIONAL REGULATOR YJDC"/>
    <property type="match status" value="1"/>
</dbReference>
<dbReference type="Gene3D" id="1.10.10.60">
    <property type="entry name" value="Homeodomain-like"/>
    <property type="match status" value="1"/>
</dbReference>
<dbReference type="RefSeq" id="WP_236549665.1">
    <property type="nucleotide sequence ID" value="NZ_APKE01000007.1"/>
</dbReference>
<keyword evidence="3" id="KW-0804">Transcription</keyword>
<dbReference type="Proteomes" id="UP000698242">
    <property type="component" value="Unassembled WGS sequence"/>
</dbReference>
<comment type="caution">
    <text evidence="6">The sequence shown here is derived from an EMBL/GenBank/DDBJ whole genome shotgun (WGS) entry which is preliminary data.</text>
</comment>
<dbReference type="GO" id="GO:0045127">
    <property type="term" value="F:N-acetylglucosamine kinase activity"/>
    <property type="evidence" value="ECO:0007669"/>
    <property type="project" value="UniProtKB-EC"/>
</dbReference>
<keyword evidence="1" id="KW-0805">Transcription regulation</keyword>
<reference evidence="6" key="1">
    <citation type="submission" date="2013-03" db="EMBL/GenBank/DDBJ databases">
        <title>Genome Sequence of the Profundibacterium mesophilum strain KAUST100406-0324T from Red Sea, a novel genus in the family Rhodobacteraceae.</title>
        <authorList>
            <person name="Essack M."/>
            <person name="Alam I."/>
            <person name="Lafi F."/>
            <person name="Alawi W."/>
            <person name="Kamanu F."/>
            <person name="Al-Suwailem A."/>
            <person name="Lee O.O."/>
            <person name="Xu Y."/>
            <person name="Bajic V."/>
            <person name="Qian P.-Y."/>
            <person name="Archer J."/>
        </authorList>
    </citation>
    <scope>NUCLEOTIDE SEQUENCE</scope>
    <source>
        <strain evidence="6">KAUST100406-0324</strain>
    </source>
</reference>
<dbReference type="Pfam" id="PF00440">
    <property type="entry name" value="TetR_N"/>
    <property type="match status" value="1"/>
</dbReference>
<gene>
    <name evidence="6" type="ORF">PMES_00426</name>
</gene>
<evidence type="ECO:0000256" key="3">
    <source>
        <dbReference type="ARBA" id="ARBA00023163"/>
    </source>
</evidence>
<proteinExistence type="predicted"/>
<name>A0A921TEA6_9RHOB</name>
<dbReference type="SUPFAM" id="SSF46689">
    <property type="entry name" value="Homeodomain-like"/>
    <property type="match status" value="1"/>
</dbReference>
<dbReference type="Gene3D" id="1.10.357.10">
    <property type="entry name" value="Tetracycline Repressor, domain 2"/>
    <property type="match status" value="1"/>
</dbReference>
<dbReference type="AlphaFoldDB" id="A0A921TEA6"/>
<evidence type="ECO:0000256" key="1">
    <source>
        <dbReference type="ARBA" id="ARBA00023015"/>
    </source>
</evidence>
<dbReference type="GO" id="GO:0003677">
    <property type="term" value="F:DNA binding"/>
    <property type="evidence" value="ECO:0007669"/>
    <property type="project" value="UniProtKB-UniRule"/>
</dbReference>
<feature type="domain" description="HTH tetR-type" evidence="5">
    <location>
        <begin position="1"/>
        <end position="58"/>
    </location>
</feature>
<keyword evidence="7" id="KW-1185">Reference proteome</keyword>
<keyword evidence="6" id="KW-0808">Transferase</keyword>
<organism evidence="6 7">
    <name type="scientific">Profundibacterium mesophilum KAUST100406-0324</name>
    <dbReference type="NCBI Taxonomy" id="1037889"/>
    <lineage>
        <taxon>Bacteria</taxon>
        <taxon>Pseudomonadati</taxon>
        <taxon>Pseudomonadota</taxon>
        <taxon>Alphaproteobacteria</taxon>
        <taxon>Rhodobacterales</taxon>
        <taxon>Roseobacteraceae</taxon>
        <taxon>Profundibacterium</taxon>
    </lineage>
</organism>
<evidence type="ECO:0000313" key="6">
    <source>
        <dbReference type="EMBL" id="KAF0677112.1"/>
    </source>
</evidence>
<dbReference type="EMBL" id="APKE01000007">
    <property type="protein sequence ID" value="KAF0677112.1"/>
    <property type="molecule type" value="Genomic_DNA"/>
</dbReference>
<dbReference type="InterPro" id="IPR036271">
    <property type="entry name" value="Tet_transcr_reg_TetR-rel_C_sf"/>
</dbReference>
<evidence type="ECO:0000256" key="2">
    <source>
        <dbReference type="ARBA" id="ARBA00023125"/>
    </source>
</evidence>
<keyword evidence="6" id="KW-0418">Kinase</keyword>
<evidence type="ECO:0000313" key="7">
    <source>
        <dbReference type="Proteomes" id="UP000698242"/>
    </source>
</evidence>
<dbReference type="InterPro" id="IPR001647">
    <property type="entry name" value="HTH_TetR"/>
</dbReference>
<dbReference type="PROSITE" id="PS50977">
    <property type="entry name" value="HTH_TETR_2"/>
    <property type="match status" value="1"/>
</dbReference>
<keyword evidence="2 4" id="KW-0238">DNA-binding</keyword>
<dbReference type="EC" id="2.7.1.59" evidence="6"/>
<dbReference type="PANTHER" id="PTHR47506">
    <property type="entry name" value="TRANSCRIPTIONAL REGULATORY PROTEIN"/>
    <property type="match status" value="1"/>
</dbReference>
<accession>A0A921TEA6</accession>
<feature type="DNA-binding region" description="H-T-H motif" evidence="4">
    <location>
        <begin position="21"/>
        <end position="40"/>
    </location>
</feature>